<sequence length="121" mass="13565">MWLDHRQARLFAVGRERTDQTVIENEDVVHKIHRKSDHVGLGTEPLDTAFMEAISDRLSTAGAILLVGPGSAKVELSAHLHHRHPQVSRRVWAVEPMDHLTAAELAATARKYFRAASRMRG</sequence>
<gene>
    <name evidence="1" type="ORF">GCM10010862_38980</name>
</gene>
<accession>A0ABQ5WA46</accession>
<keyword evidence="2" id="KW-1185">Reference proteome</keyword>
<evidence type="ECO:0000313" key="1">
    <source>
        <dbReference type="EMBL" id="GLQ56639.1"/>
    </source>
</evidence>
<organism evidence="1 2">
    <name type="scientific">Devosia nitrariae</name>
    <dbReference type="NCBI Taxonomy" id="2071872"/>
    <lineage>
        <taxon>Bacteria</taxon>
        <taxon>Pseudomonadati</taxon>
        <taxon>Pseudomonadota</taxon>
        <taxon>Alphaproteobacteria</taxon>
        <taxon>Hyphomicrobiales</taxon>
        <taxon>Devosiaceae</taxon>
        <taxon>Devosia</taxon>
    </lineage>
</organism>
<evidence type="ECO:0008006" key="3">
    <source>
        <dbReference type="Google" id="ProtNLM"/>
    </source>
</evidence>
<evidence type="ECO:0000313" key="2">
    <source>
        <dbReference type="Proteomes" id="UP001156691"/>
    </source>
</evidence>
<name>A0ABQ5WA46_9HYPH</name>
<protein>
    <recommendedName>
        <fullName evidence="3">Translational machinery protein</fullName>
    </recommendedName>
</protein>
<dbReference type="EMBL" id="BSNS01000020">
    <property type="protein sequence ID" value="GLQ56639.1"/>
    <property type="molecule type" value="Genomic_DNA"/>
</dbReference>
<comment type="caution">
    <text evidence="1">The sequence shown here is derived from an EMBL/GenBank/DDBJ whole genome shotgun (WGS) entry which is preliminary data.</text>
</comment>
<dbReference type="Proteomes" id="UP001156691">
    <property type="component" value="Unassembled WGS sequence"/>
</dbReference>
<proteinExistence type="predicted"/>
<dbReference type="SUPFAM" id="SSF53137">
    <property type="entry name" value="Translational machinery components"/>
    <property type="match status" value="1"/>
</dbReference>
<reference evidence="2" key="1">
    <citation type="journal article" date="2019" name="Int. J. Syst. Evol. Microbiol.">
        <title>The Global Catalogue of Microorganisms (GCM) 10K type strain sequencing project: providing services to taxonomists for standard genome sequencing and annotation.</title>
        <authorList>
            <consortium name="The Broad Institute Genomics Platform"/>
            <consortium name="The Broad Institute Genome Sequencing Center for Infectious Disease"/>
            <person name="Wu L."/>
            <person name="Ma J."/>
        </authorList>
    </citation>
    <scope>NUCLEOTIDE SEQUENCE [LARGE SCALE GENOMIC DNA]</scope>
    <source>
        <strain evidence="2">NBRC 112416</strain>
    </source>
</reference>